<keyword evidence="2" id="KW-1185">Reference proteome</keyword>
<gene>
    <name evidence="1" type="primary">WBGene00093003</name>
</gene>
<dbReference type="AlphaFoldDB" id="A0A2A6CU85"/>
<dbReference type="EnsemblMetazoa" id="PPA03449.1">
    <property type="protein sequence ID" value="PPA03449.1"/>
    <property type="gene ID" value="WBGene00093003"/>
</dbReference>
<organism evidence="1 2">
    <name type="scientific">Pristionchus pacificus</name>
    <name type="common">Parasitic nematode worm</name>
    <dbReference type="NCBI Taxonomy" id="54126"/>
    <lineage>
        <taxon>Eukaryota</taxon>
        <taxon>Metazoa</taxon>
        <taxon>Ecdysozoa</taxon>
        <taxon>Nematoda</taxon>
        <taxon>Chromadorea</taxon>
        <taxon>Rhabditida</taxon>
        <taxon>Rhabditina</taxon>
        <taxon>Diplogasteromorpha</taxon>
        <taxon>Diplogasteroidea</taxon>
        <taxon>Neodiplogasteridae</taxon>
        <taxon>Pristionchus</taxon>
    </lineage>
</organism>
<accession>A0A8R1Y9T1</accession>
<evidence type="ECO:0000313" key="2">
    <source>
        <dbReference type="Proteomes" id="UP000005239"/>
    </source>
</evidence>
<sequence length="180" mass="20633">MELGIENVSEEVTVNCLNCLNSGFTKEGMLCAASSCKNKITPTQSQCVDRYITDKDSTILLNVMKRERGTEWASSTHAKNRLHVDLDTDNLYDTIKDDENHYESIPILPTYNEAEYMQIDQLSETKDASVVLRLQRSKIHDRVTGQTSPLRGHLQLRNRKKRFPAVKNSLCDENEARWEL</sequence>
<protein>
    <submittedName>
        <fullName evidence="1">Uncharacterized protein</fullName>
    </submittedName>
</protein>
<accession>A0A2A6CU85</accession>
<reference evidence="1" key="2">
    <citation type="submission" date="2022-06" db="UniProtKB">
        <authorList>
            <consortium name="EnsemblMetazoa"/>
        </authorList>
    </citation>
    <scope>IDENTIFICATION</scope>
    <source>
        <strain evidence="1">PS312</strain>
    </source>
</reference>
<dbReference type="Proteomes" id="UP000005239">
    <property type="component" value="Unassembled WGS sequence"/>
</dbReference>
<name>A0A2A6CU85_PRIPA</name>
<evidence type="ECO:0000313" key="1">
    <source>
        <dbReference type="EnsemblMetazoa" id="PPA03449.1"/>
    </source>
</evidence>
<reference evidence="2" key="1">
    <citation type="journal article" date="2008" name="Nat. Genet.">
        <title>The Pristionchus pacificus genome provides a unique perspective on nematode lifestyle and parasitism.</title>
        <authorList>
            <person name="Dieterich C."/>
            <person name="Clifton S.W."/>
            <person name="Schuster L.N."/>
            <person name="Chinwalla A."/>
            <person name="Delehaunty K."/>
            <person name="Dinkelacker I."/>
            <person name="Fulton L."/>
            <person name="Fulton R."/>
            <person name="Godfrey J."/>
            <person name="Minx P."/>
            <person name="Mitreva M."/>
            <person name="Roeseler W."/>
            <person name="Tian H."/>
            <person name="Witte H."/>
            <person name="Yang S.P."/>
            <person name="Wilson R.K."/>
            <person name="Sommer R.J."/>
        </authorList>
    </citation>
    <scope>NUCLEOTIDE SEQUENCE [LARGE SCALE GENOMIC DNA]</scope>
    <source>
        <strain evidence="2">PS312</strain>
    </source>
</reference>
<proteinExistence type="predicted"/>